<dbReference type="Proteomes" id="UP000028493">
    <property type="component" value="Unassembled WGS sequence"/>
</dbReference>
<name>A0A077PY60_XENBV</name>
<dbReference type="HOGENOM" id="CLU_3105454_0_0_6"/>
<comment type="caution">
    <text evidence="1">The sequence shown here is derived from an EMBL/GenBank/DDBJ whole genome shotgun (WGS) entry which is preliminary data.</text>
</comment>
<evidence type="ECO:0000313" key="1">
    <source>
        <dbReference type="EMBL" id="CDH24784.1"/>
    </source>
</evidence>
<reference evidence="1" key="1">
    <citation type="submission" date="2013-07" db="EMBL/GenBank/DDBJ databases">
        <title>Sub-species coevolution in mutualistic symbiosis.</title>
        <authorList>
            <person name="Murfin K."/>
            <person name="Klassen J."/>
            <person name="Lee M."/>
            <person name="Forst S."/>
            <person name="Stock P."/>
            <person name="Goodrich-Blair H."/>
        </authorList>
    </citation>
    <scope>NUCLEOTIDE SEQUENCE [LARGE SCALE GENOMIC DNA]</scope>
    <source>
        <strain evidence="1">Kraussei Becker Underwood</strain>
    </source>
</reference>
<protein>
    <submittedName>
        <fullName evidence="1">Uncharacterized protein</fullName>
    </submittedName>
</protein>
<dbReference type="EMBL" id="CBSZ010000233">
    <property type="protein sequence ID" value="CDH24784.1"/>
    <property type="molecule type" value="Genomic_DNA"/>
</dbReference>
<dbReference type="AlphaFoldDB" id="A0A077PY60"/>
<organism evidence="1 2">
    <name type="scientific">Xenorhabdus bovienii str. kraussei Becker Underwood</name>
    <dbReference type="NCBI Taxonomy" id="1398204"/>
    <lineage>
        <taxon>Bacteria</taxon>
        <taxon>Pseudomonadati</taxon>
        <taxon>Pseudomonadota</taxon>
        <taxon>Gammaproteobacteria</taxon>
        <taxon>Enterobacterales</taxon>
        <taxon>Morganellaceae</taxon>
        <taxon>Xenorhabdus</taxon>
    </lineage>
</organism>
<accession>A0A077PY60</accession>
<proteinExistence type="predicted"/>
<evidence type="ECO:0000313" key="2">
    <source>
        <dbReference type="Proteomes" id="UP000028493"/>
    </source>
</evidence>
<gene>
    <name evidence="1" type="ORF">XBKB1_3080002</name>
</gene>
<sequence length="51" mass="6005">MLEACSCNERSGYLLLFYSQEIAWKEHLATAEQMRLGLQDYVNTKCYKVKK</sequence>